<organism evidence="2 3">
    <name type="scientific">Lysinibacillus composti</name>
    <dbReference type="NCBI Taxonomy" id="720633"/>
    <lineage>
        <taxon>Bacteria</taxon>
        <taxon>Bacillati</taxon>
        <taxon>Bacillota</taxon>
        <taxon>Bacilli</taxon>
        <taxon>Bacillales</taxon>
        <taxon>Bacillaceae</taxon>
        <taxon>Lysinibacillus</taxon>
    </lineage>
</organism>
<dbReference type="InterPro" id="IPR011051">
    <property type="entry name" value="RmlC_Cupin_sf"/>
</dbReference>
<evidence type="ECO:0000313" key="2">
    <source>
        <dbReference type="EMBL" id="RQW74362.1"/>
    </source>
</evidence>
<dbReference type="InterPro" id="IPR013096">
    <property type="entry name" value="Cupin_2"/>
</dbReference>
<dbReference type="Pfam" id="PF07883">
    <property type="entry name" value="Cupin_2"/>
    <property type="match status" value="1"/>
</dbReference>
<reference evidence="2 3" key="1">
    <citation type="journal article" date="2013" name="J. Microbiol.">
        <title>Lysinibacillus chungkukjangi sp. nov., isolated from Chungkukjang, Korean fermented soybean food.</title>
        <authorList>
            <person name="Kim S.J."/>
            <person name="Jang Y.H."/>
            <person name="Hamada M."/>
            <person name="Ahn J.H."/>
            <person name="Weon H.Y."/>
            <person name="Suzuki K."/>
            <person name="Whang K.S."/>
            <person name="Kwon S.W."/>
        </authorList>
    </citation>
    <scope>NUCLEOTIDE SEQUENCE [LARGE SCALE GENOMIC DNA]</scope>
    <source>
        <strain evidence="2 3">MCCC 1A12701</strain>
    </source>
</reference>
<comment type="caution">
    <text evidence="2">The sequence shown here is derived from an EMBL/GenBank/DDBJ whole genome shotgun (WGS) entry which is preliminary data.</text>
</comment>
<sequence length="125" mass="13994">MALLIWKCYINCLENRRLNHGGIIVQVFSTPYVLGTKSKQAGRIFGEQQFDVMNIQLQTGEEIPSHKADEDVLIIVKSGKVAFTVEGQETELTSETLLHMSPSEIHSLRAVEDADVIVVKIKQPM</sequence>
<feature type="domain" description="Cupin type-2" evidence="1">
    <location>
        <begin position="56"/>
        <end position="119"/>
    </location>
</feature>
<evidence type="ECO:0000313" key="3">
    <source>
        <dbReference type="Proteomes" id="UP000274033"/>
    </source>
</evidence>
<proteinExistence type="predicted"/>
<dbReference type="SUPFAM" id="SSF51182">
    <property type="entry name" value="RmlC-like cupins"/>
    <property type="match status" value="1"/>
</dbReference>
<dbReference type="Gene3D" id="2.60.120.10">
    <property type="entry name" value="Jelly Rolls"/>
    <property type="match status" value="1"/>
</dbReference>
<protein>
    <submittedName>
        <fullName evidence="2">Cupin domain-containing protein</fullName>
    </submittedName>
</protein>
<accession>A0A3N9UPA4</accession>
<dbReference type="AlphaFoldDB" id="A0A3N9UPA4"/>
<dbReference type="EMBL" id="RRCT01000010">
    <property type="protein sequence ID" value="RQW74362.1"/>
    <property type="molecule type" value="Genomic_DNA"/>
</dbReference>
<name>A0A3N9UPA4_9BACI</name>
<dbReference type="Proteomes" id="UP000274033">
    <property type="component" value="Unassembled WGS sequence"/>
</dbReference>
<keyword evidence="3" id="KW-1185">Reference proteome</keyword>
<evidence type="ECO:0000259" key="1">
    <source>
        <dbReference type="Pfam" id="PF07883"/>
    </source>
</evidence>
<dbReference type="InterPro" id="IPR014710">
    <property type="entry name" value="RmlC-like_jellyroll"/>
</dbReference>
<dbReference type="PANTHER" id="PTHR37694">
    <property type="entry name" value="SLR8022 PROTEIN"/>
    <property type="match status" value="1"/>
</dbReference>
<dbReference type="PANTHER" id="PTHR37694:SF1">
    <property type="entry name" value="SLR8022 PROTEIN"/>
    <property type="match status" value="1"/>
</dbReference>
<gene>
    <name evidence="2" type="ORF">EBB45_12235</name>
</gene>